<dbReference type="EMBL" id="CP031968">
    <property type="protein sequence ID" value="AXT46589.1"/>
    <property type="molecule type" value="Genomic_DNA"/>
</dbReference>
<dbReference type="Pfam" id="PF13487">
    <property type="entry name" value="HD_5"/>
    <property type="match status" value="1"/>
</dbReference>
<organism evidence="3 4">
    <name type="scientific">Chromobacterium rhizoryzae</name>
    <dbReference type="NCBI Taxonomy" id="1778675"/>
    <lineage>
        <taxon>Bacteria</taxon>
        <taxon>Pseudomonadati</taxon>
        <taxon>Pseudomonadota</taxon>
        <taxon>Betaproteobacteria</taxon>
        <taxon>Neisseriales</taxon>
        <taxon>Chromobacteriaceae</taxon>
        <taxon>Chromobacterium</taxon>
    </lineage>
</organism>
<dbReference type="PROSITE" id="PS51832">
    <property type="entry name" value="HD_GYP"/>
    <property type="match status" value="1"/>
</dbReference>
<dbReference type="GO" id="GO:0008081">
    <property type="term" value="F:phosphoric diester hydrolase activity"/>
    <property type="evidence" value="ECO:0007669"/>
    <property type="project" value="UniProtKB-ARBA"/>
</dbReference>
<evidence type="ECO:0000259" key="2">
    <source>
        <dbReference type="PROSITE" id="PS51832"/>
    </source>
</evidence>
<feature type="domain" description="HD-GYP" evidence="2">
    <location>
        <begin position="205"/>
        <end position="400"/>
    </location>
</feature>
<evidence type="ECO:0000313" key="3">
    <source>
        <dbReference type="EMBL" id="AXT46589.1"/>
    </source>
</evidence>
<proteinExistence type="predicted"/>
<protein>
    <submittedName>
        <fullName evidence="3">HD domain-containing protein</fullName>
    </submittedName>
</protein>
<name>A0AAD0RRB7_9NEIS</name>
<sequence>MGSFERMTMIRIGLISLILSLISGPTAWLIASTSAQNEIVQLAMEESKRILLHFDSNKISKGVLLSKARIAATGLSGGMFDIAEIYDQDGGKLAESMTTDGSKIEDQLPSHGKPSYIDAFYESVKLEEGLWVLRVFVPLKDALEKEVFGYFEGVRIVPDWQRKSIESSAIRTAIITALASLACGVAIFPIVLKLSKDNKKKAYQILDSHIAMMEALGRAIAKRDSDTGTHNYRVAWIAARIGEEFGLKGEAMQALIIGSFLHDVGKIGIPDSILLKKGKLDPDEMAIMKTHVNLGEEIVNGIGWLGGAHQVVAGHHEKWDGSGYPRSLAGREIPRLARIFAVADVFDALSSKRPYKDPFPFDHVIDILKKNNGLHFDPEVIDVFLKIAKGIHDRLRNISEKDARDLLTDKIKLHFWS</sequence>
<dbReference type="PANTHER" id="PTHR45228">
    <property type="entry name" value="CYCLIC DI-GMP PHOSPHODIESTERASE TM_0186-RELATED"/>
    <property type="match status" value="1"/>
</dbReference>
<dbReference type="CDD" id="cd00077">
    <property type="entry name" value="HDc"/>
    <property type="match status" value="1"/>
</dbReference>
<dbReference type="Proteomes" id="UP000259465">
    <property type="component" value="Chromosome"/>
</dbReference>
<feature type="transmembrane region" description="Helical" evidence="1">
    <location>
        <begin position="173"/>
        <end position="192"/>
    </location>
</feature>
<accession>A0AAD0RRB7</accession>
<dbReference type="RefSeq" id="WP_118267595.1">
    <property type="nucleotide sequence ID" value="NZ_CP031968.1"/>
</dbReference>
<keyword evidence="1" id="KW-1133">Transmembrane helix</keyword>
<dbReference type="InterPro" id="IPR037522">
    <property type="entry name" value="HD_GYP_dom"/>
</dbReference>
<dbReference type="SMART" id="SM00471">
    <property type="entry name" value="HDc"/>
    <property type="match status" value="1"/>
</dbReference>
<keyword evidence="1" id="KW-0812">Transmembrane</keyword>
<keyword evidence="1" id="KW-0472">Membrane</keyword>
<dbReference type="InterPro" id="IPR003607">
    <property type="entry name" value="HD/PDEase_dom"/>
</dbReference>
<gene>
    <name evidence="3" type="ORF">D1345_10490</name>
</gene>
<reference evidence="3 4" key="1">
    <citation type="submission" date="2018-08" db="EMBL/GenBank/DDBJ databases">
        <title>Complete genome sequence of JP2-74.</title>
        <authorList>
            <person name="Wu L."/>
        </authorList>
    </citation>
    <scope>NUCLEOTIDE SEQUENCE [LARGE SCALE GENOMIC DNA]</scope>
    <source>
        <strain evidence="3 4">JP2-74</strain>
    </source>
</reference>
<dbReference type="AlphaFoldDB" id="A0AAD0RRB7"/>
<dbReference type="PANTHER" id="PTHR45228:SF1">
    <property type="entry name" value="CYCLIC DI-GMP PHOSPHODIESTERASE TM_0186"/>
    <property type="match status" value="1"/>
</dbReference>
<dbReference type="SUPFAM" id="SSF109604">
    <property type="entry name" value="HD-domain/PDEase-like"/>
    <property type="match status" value="1"/>
</dbReference>
<evidence type="ECO:0000313" key="4">
    <source>
        <dbReference type="Proteomes" id="UP000259465"/>
    </source>
</evidence>
<dbReference type="KEGG" id="crz:D1345_10490"/>
<dbReference type="Gene3D" id="1.10.3210.10">
    <property type="entry name" value="Hypothetical protein af1432"/>
    <property type="match status" value="1"/>
</dbReference>
<evidence type="ECO:0000256" key="1">
    <source>
        <dbReference type="SAM" id="Phobius"/>
    </source>
</evidence>
<keyword evidence="4" id="KW-1185">Reference proteome</keyword>
<dbReference type="InterPro" id="IPR052020">
    <property type="entry name" value="Cyclic_di-GMP/3'3'-cGAMP_PDE"/>
</dbReference>